<reference evidence="2 3" key="1">
    <citation type="submission" date="2018-12" db="EMBL/GenBank/DDBJ databases">
        <title>Rubrispira sanarue gen. nov., sp., nov., a member of the order Silvanigrellales, isolated from a brackish lake in Hamamatsu Japan.</title>
        <authorList>
            <person name="Maejima Y."/>
            <person name="Iino T."/>
            <person name="Muraguchi Y."/>
            <person name="Fukuda K."/>
            <person name="Nojiri H."/>
            <person name="Ohkuma M."/>
            <person name="Moriuchi R."/>
            <person name="Dohra H."/>
            <person name="Kimbara K."/>
            <person name="Shintani M."/>
        </authorList>
    </citation>
    <scope>NUCLEOTIDE SEQUENCE [LARGE SCALE GENOMIC DNA]</scope>
    <source>
        <strain evidence="2 3">RF1110005</strain>
    </source>
</reference>
<name>A0A4P2VPP2_FLUSA</name>
<evidence type="ECO:0000313" key="3">
    <source>
        <dbReference type="Proteomes" id="UP000291236"/>
    </source>
</evidence>
<protein>
    <submittedName>
        <fullName evidence="2">Uncharacterized protein</fullName>
    </submittedName>
</protein>
<dbReference type="RefSeq" id="WP_130610386.1">
    <property type="nucleotide sequence ID" value="NZ_AP019368.1"/>
</dbReference>
<gene>
    <name evidence="2" type="ORF">JCM31447_22490</name>
</gene>
<evidence type="ECO:0000313" key="2">
    <source>
        <dbReference type="EMBL" id="BBH53799.1"/>
    </source>
</evidence>
<feature type="chain" id="PRO_5020829486" evidence="1">
    <location>
        <begin position="29"/>
        <end position="136"/>
    </location>
</feature>
<accession>A0A4P2VPP2</accession>
<dbReference type="Proteomes" id="UP000291236">
    <property type="component" value="Chromosome"/>
</dbReference>
<keyword evidence="3" id="KW-1185">Reference proteome</keyword>
<proteinExistence type="predicted"/>
<evidence type="ECO:0000256" key="1">
    <source>
        <dbReference type="SAM" id="SignalP"/>
    </source>
</evidence>
<feature type="signal peptide" evidence="1">
    <location>
        <begin position="1"/>
        <end position="28"/>
    </location>
</feature>
<dbReference type="EMBL" id="AP019368">
    <property type="protein sequence ID" value="BBH53799.1"/>
    <property type="molecule type" value="Genomic_DNA"/>
</dbReference>
<dbReference type="KEGG" id="sbf:JCM31447_22490"/>
<organism evidence="2 3">
    <name type="scientific">Fluviispira sanaruensis</name>
    <dbReference type="NCBI Taxonomy" id="2493639"/>
    <lineage>
        <taxon>Bacteria</taxon>
        <taxon>Pseudomonadati</taxon>
        <taxon>Bdellovibrionota</taxon>
        <taxon>Oligoflexia</taxon>
        <taxon>Silvanigrellales</taxon>
        <taxon>Silvanigrellaceae</taxon>
        <taxon>Fluviispira</taxon>
    </lineage>
</organism>
<dbReference type="AlphaFoldDB" id="A0A4P2VPP2"/>
<keyword evidence="1" id="KW-0732">Signal</keyword>
<sequence>MSSKSFFRTFFKSLIFFISFTFTRQIFAAAPPDRDRIRENPIIDNQAGRCHKVAMPTDQCNKQRDHALSAGCINQIEYNTLIQINAYPLCNYDNELNGHYSCGCFEESTRIFSYEKSPHSGFAKLCCISSRPLGKT</sequence>